<gene>
    <name evidence="1" type="ORF">ACFQZ8_06280</name>
</gene>
<keyword evidence="2" id="KW-1185">Reference proteome</keyword>
<proteinExistence type="predicted"/>
<protein>
    <submittedName>
        <fullName evidence="1">Uncharacterized protein</fullName>
    </submittedName>
</protein>
<organism evidence="1 2">
    <name type="scientific">Micromonospora azadirachtae</name>
    <dbReference type="NCBI Taxonomy" id="1970735"/>
    <lineage>
        <taxon>Bacteria</taxon>
        <taxon>Bacillati</taxon>
        <taxon>Actinomycetota</taxon>
        <taxon>Actinomycetes</taxon>
        <taxon>Micromonosporales</taxon>
        <taxon>Micromonosporaceae</taxon>
        <taxon>Micromonospora</taxon>
    </lineage>
</organism>
<accession>A0ABW2ZY10</accession>
<comment type="caution">
    <text evidence="1">The sequence shown here is derived from an EMBL/GenBank/DDBJ whole genome shotgun (WGS) entry which is preliminary data.</text>
</comment>
<name>A0ABW2ZY10_9ACTN</name>
<sequence>MAMIVLDPGSSGLAVGARSLLPRSNVISPGTSTFERDLTRYFLDGVAAAIRVAGSTKT</sequence>
<dbReference type="Proteomes" id="UP001597053">
    <property type="component" value="Unassembled WGS sequence"/>
</dbReference>
<dbReference type="EMBL" id="JBHTHM010000165">
    <property type="protein sequence ID" value="MFD0783520.1"/>
    <property type="molecule type" value="Genomic_DNA"/>
</dbReference>
<reference evidence="2" key="1">
    <citation type="journal article" date="2019" name="Int. J. Syst. Evol. Microbiol.">
        <title>The Global Catalogue of Microorganisms (GCM) 10K type strain sequencing project: providing services to taxonomists for standard genome sequencing and annotation.</title>
        <authorList>
            <consortium name="The Broad Institute Genomics Platform"/>
            <consortium name="The Broad Institute Genome Sequencing Center for Infectious Disease"/>
            <person name="Wu L."/>
            <person name="Ma J."/>
        </authorList>
    </citation>
    <scope>NUCLEOTIDE SEQUENCE [LARGE SCALE GENOMIC DNA]</scope>
    <source>
        <strain evidence="2">JCM 32148</strain>
    </source>
</reference>
<evidence type="ECO:0000313" key="1">
    <source>
        <dbReference type="EMBL" id="MFD0783520.1"/>
    </source>
</evidence>
<evidence type="ECO:0000313" key="2">
    <source>
        <dbReference type="Proteomes" id="UP001597053"/>
    </source>
</evidence>